<evidence type="ECO:0000313" key="3">
    <source>
        <dbReference type="EMBL" id="NYS46852.1"/>
    </source>
</evidence>
<evidence type="ECO:0000256" key="1">
    <source>
        <dbReference type="SAM" id="Coils"/>
    </source>
</evidence>
<keyword evidence="1" id="KW-0175">Coiled coil</keyword>
<proteinExistence type="predicted"/>
<dbReference type="Proteomes" id="UP000531840">
    <property type="component" value="Unassembled WGS sequence"/>
</dbReference>
<protein>
    <submittedName>
        <fullName evidence="3">Uncharacterized protein</fullName>
    </submittedName>
</protein>
<dbReference type="RefSeq" id="WP_179940112.1">
    <property type="nucleotide sequence ID" value="NZ_JACBYF010000002.1"/>
</dbReference>
<accession>A0ABX2SY14</accession>
<name>A0ABX2SY14_9BACL</name>
<keyword evidence="2" id="KW-0812">Transmembrane</keyword>
<feature type="coiled-coil region" evidence="1">
    <location>
        <begin position="53"/>
        <end position="87"/>
    </location>
</feature>
<gene>
    <name evidence="3" type="ORF">HZY85_01405</name>
</gene>
<keyword evidence="2" id="KW-0472">Membrane</keyword>
<sequence length="133" mass="15800">MGGIFLGIPIAIFIIFSIFIFVKFSDSNKHLDNMDTQSKLELERLRKEVIDKIKNKNINSSETESNYEQLMSEVKKNQKETSELQNIIKNYHNKKYEYVENKKEESFSNRLSFNKDNLVRGLIAKEYLDRKKR</sequence>
<feature type="transmembrane region" description="Helical" evidence="2">
    <location>
        <begin position="6"/>
        <end position="24"/>
    </location>
</feature>
<keyword evidence="4" id="KW-1185">Reference proteome</keyword>
<organism evidence="3 4">
    <name type="scientific">Gemelliphila palaticanis</name>
    <dbReference type="NCBI Taxonomy" id="81950"/>
    <lineage>
        <taxon>Bacteria</taxon>
        <taxon>Bacillati</taxon>
        <taxon>Bacillota</taxon>
        <taxon>Bacilli</taxon>
        <taxon>Bacillales</taxon>
        <taxon>Gemellaceae</taxon>
        <taxon>Gemelliphila</taxon>
    </lineage>
</organism>
<dbReference type="EMBL" id="JACBYF010000002">
    <property type="protein sequence ID" value="NYS46852.1"/>
    <property type="molecule type" value="Genomic_DNA"/>
</dbReference>
<keyword evidence="2" id="KW-1133">Transmembrane helix</keyword>
<reference evidence="3 4" key="1">
    <citation type="submission" date="2020-07" db="EMBL/GenBank/DDBJ databases">
        <title>MOT database genomes.</title>
        <authorList>
            <person name="Joseph S."/>
            <person name="Aduse-Opoku J."/>
            <person name="Hashim A."/>
            <person name="Wade W."/>
            <person name="Curtis M."/>
        </authorList>
    </citation>
    <scope>NUCLEOTIDE SEQUENCE [LARGE SCALE GENOMIC DNA]</scope>
    <source>
        <strain evidence="3 4">CIP 106318</strain>
    </source>
</reference>
<evidence type="ECO:0000313" key="4">
    <source>
        <dbReference type="Proteomes" id="UP000531840"/>
    </source>
</evidence>
<comment type="caution">
    <text evidence="3">The sequence shown here is derived from an EMBL/GenBank/DDBJ whole genome shotgun (WGS) entry which is preliminary data.</text>
</comment>
<evidence type="ECO:0000256" key="2">
    <source>
        <dbReference type="SAM" id="Phobius"/>
    </source>
</evidence>